<dbReference type="AlphaFoldDB" id="A0A0C1ZCC6"/>
<sequence>MKKQTLIAISITTTVLSGCGTDNQPSLTPDPIQAVHVQTVNLVDFGKNQYSDVQLKAYENGKEQLMYSDIIQYGASSSSLLIAQQKSNTIPYTFKLFDTNSQNELAQKKITLNSGDHKIVFAFGDVDKGYYELSVQNKPNISSASSDEVPIYILDSSDVTKGSQTSVTVEGQTIDNLPSKTLSSALKVPKNQQEMTATFNHNGVSKTCKFSTKDTPQMVILGPYNRCYGLSFLTSFAD</sequence>
<gene>
    <name evidence="1" type="ORF">H735_06990</name>
</gene>
<dbReference type="RefSeq" id="WP_020194091.1">
    <property type="nucleotide sequence ID" value="NZ_BAOH01000003.1"/>
</dbReference>
<dbReference type="PROSITE" id="PS51257">
    <property type="entry name" value="PROKAR_LIPOPROTEIN"/>
    <property type="match status" value="1"/>
</dbReference>
<dbReference type="PATRIC" id="fig|1229493.5.peg.482"/>
<dbReference type="EMBL" id="JPRD01000012">
    <property type="protein sequence ID" value="KIF53709.1"/>
    <property type="molecule type" value="Genomic_DNA"/>
</dbReference>
<organism evidence="1 2">
    <name type="scientific">Vibrio owensii CAIM 1854 = LMG 25443</name>
    <dbReference type="NCBI Taxonomy" id="1229493"/>
    <lineage>
        <taxon>Bacteria</taxon>
        <taxon>Pseudomonadati</taxon>
        <taxon>Pseudomonadota</taxon>
        <taxon>Gammaproteobacteria</taxon>
        <taxon>Vibrionales</taxon>
        <taxon>Vibrionaceae</taxon>
        <taxon>Vibrio</taxon>
    </lineage>
</organism>
<accession>A0A0C1ZCC6</accession>
<protein>
    <recommendedName>
        <fullName evidence="3">Lipoprotein</fullName>
    </recommendedName>
</protein>
<dbReference type="Proteomes" id="UP000031586">
    <property type="component" value="Unassembled WGS sequence"/>
</dbReference>
<name>A0A0C1ZCC6_9VIBR</name>
<evidence type="ECO:0000313" key="1">
    <source>
        <dbReference type="EMBL" id="KIF53709.1"/>
    </source>
</evidence>
<evidence type="ECO:0000313" key="2">
    <source>
        <dbReference type="Proteomes" id="UP000031586"/>
    </source>
</evidence>
<reference evidence="1 2" key="1">
    <citation type="submission" date="2014-07" db="EMBL/GenBank/DDBJ databases">
        <title>Unique and conserved regions in Vibrio harveyi and related species in comparison with the shrimp pathogen Vibrio harveyi CAIM 1792.</title>
        <authorList>
            <person name="Espinoza-Valles I."/>
            <person name="Vora G."/>
            <person name="Leekitcharoenphon P."/>
            <person name="Ussery D."/>
            <person name="Hoj L."/>
            <person name="Gomez-Gil B."/>
        </authorList>
    </citation>
    <scope>NUCLEOTIDE SEQUENCE [LARGE SCALE GENOMIC DNA]</scope>
    <source>
        <strain evidence="2">CAIM 1854 / LMG 25443</strain>
    </source>
</reference>
<comment type="caution">
    <text evidence="1">The sequence shown here is derived from an EMBL/GenBank/DDBJ whole genome shotgun (WGS) entry which is preliminary data.</text>
</comment>
<evidence type="ECO:0008006" key="3">
    <source>
        <dbReference type="Google" id="ProtNLM"/>
    </source>
</evidence>
<proteinExistence type="predicted"/>